<protein>
    <recommendedName>
        <fullName evidence="13">TIR domain-containing protein</fullName>
    </recommendedName>
</protein>
<dbReference type="InterPro" id="IPR026906">
    <property type="entry name" value="LRR_5"/>
</dbReference>
<accession>A0A0P4W0B3</accession>
<dbReference type="GO" id="GO:0038023">
    <property type="term" value="F:signaling receptor activity"/>
    <property type="evidence" value="ECO:0007669"/>
    <property type="project" value="TreeGrafter"/>
</dbReference>
<dbReference type="Gene3D" id="3.80.10.10">
    <property type="entry name" value="Ribonuclease Inhibitor"/>
    <property type="match status" value="5"/>
</dbReference>
<keyword evidence="7 11" id="KW-1133">Transmembrane helix</keyword>
<evidence type="ECO:0000256" key="11">
    <source>
        <dbReference type="SAM" id="Phobius"/>
    </source>
</evidence>
<keyword evidence="9" id="KW-0675">Receptor</keyword>
<evidence type="ECO:0000313" key="14">
    <source>
        <dbReference type="EMBL" id="JAI61795.1"/>
    </source>
</evidence>
<keyword evidence="10" id="KW-0325">Glycoprotein</keyword>
<keyword evidence="8 11" id="KW-0472">Membrane</keyword>
<evidence type="ECO:0000256" key="4">
    <source>
        <dbReference type="ARBA" id="ARBA00022692"/>
    </source>
</evidence>
<evidence type="ECO:0000256" key="12">
    <source>
        <dbReference type="SAM" id="SignalP"/>
    </source>
</evidence>
<feature type="transmembrane region" description="Helical" evidence="11">
    <location>
        <begin position="786"/>
        <end position="810"/>
    </location>
</feature>
<dbReference type="FunFam" id="3.80.10.10:FF:000770">
    <property type="entry name" value="Uncharacterized protein"/>
    <property type="match status" value="1"/>
</dbReference>
<feature type="chain" id="PRO_5006070228" description="TIR domain-containing protein" evidence="12">
    <location>
        <begin position="28"/>
        <end position="1005"/>
    </location>
</feature>
<dbReference type="SUPFAM" id="SSF52200">
    <property type="entry name" value="Toll/Interleukin receptor TIR domain"/>
    <property type="match status" value="1"/>
</dbReference>
<evidence type="ECO:0000256" key="7">
    <source>
        <dbReference type="ARBA" id="ARBA00022989"/>
    </source>
</evidence>
<dbReference type="Pfam" id="PF00560">
    <property type="entry name" value="LRR_1"/>
    <property type="match status" value="1"/>
</dbReference>
<dbReference type="Pfam" id="PF01582">
    <property type="entry name" value="TIR"/>
    <property type="match status" value="1"/>
</dbReference>
<dbReference type="GO" id="GO:0007165">
    <property type="term" value="P:signal transduction"/>
    <property type="evidence" value="ECO:0007669"/>
    <property type="project" value="InterPro"/>
</dbReference>
<comment type="subcellular location">
    <subcellularLocation>
        <location evidence="1">Membrane</location>
        <topology evidence="1">Single-pass type I membrane protein</topology>
    </subcellularLocation>
</comment>
<dbReference type="InterPro" id="IPR032675">
    <property type="entry name" value="LRR_dom_sf"/>
</dbReference>
<dbReference type="InterPro" id="IPR035897">
    <property type="entry name" value="Toll_tir_struct_dom_sf"/>
</dbReference>
<dbReference type="SMART" id="SM00255">
    <property type="entry name" value="TIR"/>
    <property type="match status" value="1"/>
</dbReference>
<dbReference type="Gene3D" id="3.40.50.10140">
    <property type="entry name" value="Toll/interleukin-1 receptor homology (TIR) domain"/>
    <property type="match status" value="1"/>
</dbReference>
<dbReference type="SMART" id="SM00364">
    <property type="entry name" value="LRR_BAC"/>
    <property type="match status" value="7"/>
</dbReference>
<keyword evidence="4 11" id="KW-0812">Transmembrane</keyword>
<dbReference type="Pfam" id="PF13855">
    <property type="entry name" value="LRR_8"/>
    <property type="match status" value="3"/>
</dbReference>
<dbReference type="PANTHER" id="PTHR24365:SF541">
    <property type="entry name" value="PROTEIN TOLL-RELATED"/>
    <property type="match status" value="1"/>
</dbReference>
<sequence length="1005" mass="115163">MASERQALAALWLWLAVLTLATTLSPACPICSKNFQSSYCLNTSTPEEQAYSLKLSNYKNAQESALTYKCHYLTEQMYLTYHQGCNFSTVQYVLFQRCPLPNVSFSDIFAQLGIHPEKILEINFENIGTRRDLELETWHLDGLVNLQILQLKHNLFTSLPPDVFKATPNLEHFLFSQNVMLTLPETLFAHTPKLKTINLLNNKFESIPDNLFINLSNLTVLRLYGNNLKEISPKLFANTPLVYKLELSFNGITNVTSDVFKYLPKLQHLFMKFNDIEFLPPDIFHNCPELQSLHMHYNKLKSLPSELFSKSKNISDFDFQRNEIMEIPEELFHGQENLTILMMQDNALENIPDGAFKDLTNLEKLLLQNNPIKNLPPGSFDHQRKMKTLNLANTSLTDLPDKIFKNCESLEEIDLSNNQLSELKSTVFPHPATTLSILKLSQNNLSLTARTSEPQAQEGGEITVEQFPFSDQVNLTYLILSSNRIHNIPHALRNLKKLKHLDLKNNSIEYLDYYGFLFSSDTTADPSDALWNPLELPQALPTQVIKIELKDNPLICDCSLYNFALWLQGKISEGDVQLDVVDNAYIKCSMPDDRSIQKFVMTLDLNTLVCNRKVCHPSCTCVTRPHDNMFFMECVQQRLQGIPALKAYLPQGNYSVTLNLKNNSITSLEGLQRPEYSNVVNLTMANNYLKFINESYLPRRLQALDVSGNGLTHFSKSLIAFLNVTNPTLSLSGNPWLCDCQLVDLYTFLRDPLRKMANSHPIMCDNSEPLLSLTEEQLCPTIQQPMVVVTIASTTVFLFLFFVLGTVSVYKYQQNIKVWLYTHQMCLWVIAKEEADKKKYDAFISYSNKDEEYVNNVLVPGLESGEPKYRVCLHYRDWVAGDYIQNQINQSIEDSHRTIVILSSNFIENVWGQIEFKTAHSKALKEKSKNIIVIVLGQVPPESEMDEELKLYLSTRTYLQSDHPRFWENLRYAMPHPQEFLYKKRAKTKKTEGLQMVQANGKAGS</sequence>
<evidence type="ECO:0000256" key="2">
    <source>
        <dbReference type="ARBA" id="ARBA00009634"/>
    </source>
</evidence>
<keyword evidence="3" id="KW-0433">Leucine-rich repeat</keyword>
<evidence type="ECO:0000256" key="3">
    <source>
        <dbReference type="ARBA" id="ARBA00022614"/>
    </source>
</evidence>
<dbReference type="FunFam" id="3.40.50.10140:FF:000021">
    <property type="entry name" value="Toll receptor 13"/>
    <property type="match status" value="1"/>
</dbReference>
<dbReference type="SMART" id="SM00082">
    <property type="entry name" value="LRRCT"/>
    <property type="match status" value="2"/>
</dbReference>
<dbReference type="GO" id="GO:0005886">
    <property type="term" value="C:plasma membrane"/>
    <property type="evidence" value="ECO:0007669"/>
    <property type="project" value="TreeGrafter"/>
</dbReference>
<dbReference type="PROSITE" id="PS50104">
    <property type="entry name" value="TIR"/>
    <property type="match status" value="1"/>
</dbReference>
<feature type="signal peptide" evidence="12">
    <location>
        <begin position="1"/>
        <end position="27"/>
    </location>
</feature>
<organism evidence="14">
    <name type="scientific">Scylla olivacea</name>
    <name type="common">Orange mud crab</name>
    <name type="synonym">Cancer olivacea</name>
    <dbReference type="NCBI Taxonomy" id="85551"/>
    <lineage>
        <taxon>Eukaryota</taxon>
        <taxon>Metazoa</taxon>
        <taxon>Ecdysozoa</taxon>
        <taxon>Arthropoda</taxon>
        <taxon>Crustacea</taxon>
        <taxon>Multicrustacea</taxon>
        <taxon>Malacostraca</taxon>
        <taxon>Eumalacostraca</taxon>
        <taxon>Eucarida</taxon>
        <taxon>Decapoda</taxon>
        <taxon>Pleocyemata</taxon>
        <taxon>Brachyura</taxon>
        <taxon>Eubrachyura</taxon>
        <taxon>Portunoidea</taxon>
        <taxon>Portunidae</taxon>
        <taxon>Portuninae</taxon>
        <taxon>Scylla</taxon>
    </lineage>
</organism>
<dbReference type="PANTHER" id="PTHR24365">
    <property type="entry name" value="TOLL-LIKE RECEPTOR"/>
    <property type="match status" value="1"/>
</dbReference>
<evidence type="ECO:0000256" key="8">
    <source>
        <dbReference type="ARBA" id="ARBA00023136"/>
    </source>
</evidence>
<dbReference type="AlphaFoldDB" id="A0A0P4W0B3"/>
<evidence type="ECO:0000256" key="10">
    <source>
        <dbReference type="ARBA" id="ARBA00023180"/>
    </source>
</evidence>
<evidence type="ECO:0000256" key="5">
    <source>
        <dbReference type="ARBA" id="ARBA00022729"/>
    </source>
</evidence>
<dbReference type="SMART" id="SM00369">
    <property type="entry name" value="LRR_TYP"/>
    <property type="match status" value="13"/>
</dbReference>
<name>A0A0P4W0B3_SCYOL</name>
<dbReference type="Pfam" id="PF13306">
    <property type="entry name" value="LRR_5"/>
    <property type="match status" value="1"/>
</dbReference>
<proteinExistence type="inferred from homology"/>
<feature type="domain" description="TIR" evidence="13">
    <location>
        <begin position="838"/>
        <end position="974"/>
    </location>
</feature>
<evidence type="ECO:0000256" key="6">
    <source>
        <dbReference type="ARBA" id="ARBA00022737"/>
    </source>
</evidence>
<dbReference type="PROSITE" id="PS51450">
    <property type="entry name" value="LRR"/>
    <property type="match status" value="6"/>
</dbReference>
<evidence type="ECO:0000256" key="1">
    <source>
        <dbReference type="ARBA" id="ARBA00004479"/>
    </source>
</evidence>
<dbReference type="InterPro" id="IPR000483">
    <property type="entry name" value="Cys-rich_flank_reg_C"/>
</dbReference>
<dbReference type="PRINTS" id="PR01537">
    <property type="entry name" value="INTRLKN1R1F"/>
</dbReference>
<comment type="similarity">
    <text evidence="2">Belongs to the Toll-like receptor family.</text>
</comment>
<reference evidence="14" key="1">
    <citation type="submission" date="2015-09" db="EMBL/GenBank/DDBJ databases">
        <title>Scylla olivacea transcriptome.</title>
        <authorList>
            <person name="Ikhwanuddin M."/>
        </authorList>
    </citation>
    <scope>NUCLEOTIDE SEQUENCE</scope>
</reference>
<dbReference type="SUPFAM" id="SSF52058">
    <property type="entry name" value="L domain-like"/>
    <property type="match status" value="2"/>
</dbReference>
<dbReference type="InterPro" id="IPR001611">
    <property type="entry name" value="Leu-rich_rpt"/>
</dbReference>
<dbReference type="InterPro" id="IPR000157">
    <property type="entry name" value="TIR_dom"/>
</dbReference>
<dbReference type="EMBL" id="GDRN01082708">
    <property type="protein sequence ID" value="JAI61795.1"/>
    <property type="molecule type" value="Transcribed_RNA"/>
</dbReference>
<evidence type="ECO:0000259" key="13">
    <source>
        <dbReference type="PROSITE" id="PS50104"/>
    </source>
</evidence>
<keyword evidence="6" id="KW-0677">Repeat</keyword>
<dbReference type="InterPro" id="IPR003591">
    <property type="entry name" value="Leu-rich_rpt_typical-subtyp"/>
</dbReference>
<keyword evidence="5 12" id="KW-0732">Signal</keyword>
<evidence type="ECO:0000256" key="9">
    <source>
        <dbReference type="ARBA" id="ARBA00023170"/>
    </source>
</evidence>